<dbReference type="PANTHER" id="PTHR11081">
    <property type="entry name" value="FLAP ENDONUCLEASE FAMILY MEMBER"/>
    <property type="match status" value="1"/>
</dbReference>
<evidence type="ECO:0000256" key="1">
    <source>
        <dbReference type="SAM" id="MobiDB-lite"/>
    </source>
</evidence>
<dbReference type="Gene3D" id="3.40.50.1010">
    <property type="entry name" value="5'-nuclease"/>
    <property type="match status" value="1"/>
</dbReference>
<feature type="region of interest" description="Disordered" evidence="1">
    <location>
        <begin position="477"/>
        <end position="499"/>
    </location>
</feature>
<accession>A0AA38HE51</accession>
<dbReference type="Proteomes" id="UP001164286">
    <property type="component" value="Unassembled WGS sequence"/>
</dbReference>
<dbReference type="SUPFAM" id="SSF88723">
    <property type="entry name" value="PIN domain-like"/>
    <property type="match status" value="1"/>
</dbReference>
<dbReference type="InterPro" id="IPR029060">
    <property type="entry name" value="PIN-like_dom_sf"/>
</dbReference>
<feature type="domain" description="XPG N-terminal" evidence="2">
    <location>
        <begin position="1"/>
        <end position="96"/>
    </location>
</feature>
<feature type="region of interest" description="Disordered" evidence="1">
    <location>
        <begin position="384"/>
        <end position="415"/>
    </location>
</feature>
<evidence type="ECO:0000313" key="3">
    <source>
        <dbReference type="EMBL" id="KAI9638525.1"/>
    </source>
</evidence>
<dbReference type="InterPro" id="IPR006084">
    <property type="entry name" value="XPG/Rad2"/>
</dbReference>
<gene>
    <name evidence="3" type="ORF">MKK02DRAFT_11172</name>
</gene>
<feature type="compositionally biased region" description="Basic residues" evidence="1">
    <location>
        <begin position="537"/>
        <end position="560"/>
    </location>
</feature>
<keyword evidence="4" id="KW-1185">Reference proteome</keyword>
<dbReference type="CDD" id="cd09870">
    <property type="entry name" value="PIN_YEN1"/>
    <property type="match status" value="1"/>
</dbReference>
<feature type="non-terminal residue" evidence="3">
    <location>
        <position position="1"/>
    </location>
</feature>
<reference evidence="3" key="1">
    <citation type="journal article" date="2022" name="G3 (Bethesda)">
        <title>High quality genome of the basidiomycete yeast Dioszegia hungarica PDD-24b-2 isolated from cloud water.</title>
        <authorList>
            <person name="Jarrige D."/>
            <person name="Haridas S."/>
            <person name="Bleykasten-Grosshans C."/>
            <person name="Joly M."/>
            <person name="Nadalig T."/>
            <person name="Sancelme M."/>
            <person name="Vuilleumier S."/>
            <person name="Grigoriev I.V."/>
            <person name="Amato P."/>
            <person name="Bringel F."/>
        </authorList>
    </citation>
    <scope>NUCLEOTIDE SEQUENCE</scope>
    <source>
        <strain evidence="3">PDD-24b-2</strain>
    </source>
</reference>
<dbReference type="InterPro" id="IPR006085">
    <property type="entry name" value="XPG_DNA_repair_N"/>
</dbReference>
<feature type="compositionally biased region" description="Low complexity" evidence="1">
    <location>
        <begin position="389"/>
        <end position="402"/>
    </location>
</feature>
<name>A0AA38HE51_9TREE</name>
<dbReference type="GeneID" id="77724709"/>
<sequence length="560" mass="60243">MGVPGLWEVLRPAATRSSLSALCKTAFFANRNGLRALTIGVDASLWIFHAQCVPQGGENPFVRTIWFKICTLLQQPVLPVFVFDGPDKPGSKRGKSVSGAFGTSDGHSLQFKQILDNCGLEWWNRSLRSNSANLSGTSHTATSKGDMKTYEIYRSSDIASAWGDKQGSALQSEEDCRIAMIFVAMLAGGDYVPQGLDAFGPTIAFALANAGMSADLSLFLSSPAAFSAAVPALKERIMAELRTNSTGFVGRKYPSRADKVANLTSAELFNLPALQSYLRPATSPISNPAAGWPGFGKGVSIHAKRGMGRNGGRGDLEGMARACEKFFEWGTKELVVKRFASEGTGVFGAELISAARSRRKEQDGTTEAGPRIAVAGPSIQGRLTSYFGSTSAPSSSRLPSKSVSREPSPAHTIPTPSYLLQIERTRPDPTCPDLTEYRIQYDIKPFMARTQGAMDGHRPDPKDLSPEERAALGLVNAEVDDDGDEPSASQAKKKKADVAEKGTARVWIADWLVKEAWPVLVEQWDDKEAAKLAKLAAKGKGRTKTVKPATPKKSKGKGKE</sequence>
<proteinExistence type="predicted"/>
<dbReference type="InterPro" id="IPR041177">
    <property type="entry name" value="GEN1_C"/>
</dbReference>
<comment type="caution">
    <text evidence="3">The sequence shown here is derived from an EMBL/GenBank/DDBJ whole genome shotgun (WGS) entry which is preliminary data.</text>
</comment>
<dbReference type="PANTHER" id="PTHR11081:SF75">
    <property type="entry name" value="ENDONUCLEASE, PUTATIVE (AFU_ORTHOLOGUE AFUA_3G13260)-RELATED"/>
    <property type="match status" value="1"/>
</dbReference>
<dbReference type="AlphaFoldDB" id="A0AA38HE51"/>
<evidence type="ECO:0000313" key="4">
    <source>
        <dbReference type="Proteomes" id="UP001164286"/>
    </source>
</evidence>
<evidence type="ECO:0000259" key="2">
    <source>
        <dbReference type="SMART" id="SM00485"/>
    </source>
</evidence>
<feature type="region of interest" description="Disordered" evidence="1">
    <location>
        <begin position="535"/>
        <end position="560"/>
    </location>
</feature>
<dbReference type="SMART" id="SM00485">
    <property type="entry name" value="XPGN"/>
    <property type="match status" value="1"/>
</dbReference>
<dbReference type="Pfam" id="PF18380">
    <property type="entry name" value="GEN1_C"/>
    <property type="match status" value="1"/>
</dbReference>
<organism evidence="3 4">
    <name type="scientific">Dioszegia hungarica</name>
    <dbReference type="NCBI Taxonomy" id="4972"/>
    <lineage>
        <taxon>Eukaryota</taxon>
        <taxon>Fungi</taxon>
        <taxon>Dikarya</taxon>
        <taxon>Basidiomycota</taxon>
        <taxon>Agaricomycotina</taxon>
        <taxon>Tremellomycetes</taxon>
        <taxon>Tremellales</taxon>
        <taxon>Bulleribasidiaceae</taxon>
        <taxon>Dioszegia</taxon>
    </lineage>
</organism>
<protein>
    <recommendedName>
        <fullName evidence="2">XPG N-terminal domain-containing protein</fullName>
    </recommendedName>
</protein>
<dbReference type="GO" id="GO:0017108">
    <property type="term" value="F:5'-flap endonuclease activity"/>
    <property type="evidence" value="ECO:0007669"/>
    <property type="project" value="TreeGrafter"/>
</dbReference>
<dbReference type="RefSeq" id="XP_052948302.1">
    <property type="nucleotide sequence ID" value="XM_053085508.1"/>
</dbReference>
<dbReference type="EMBL" id="JAKWFO010000003">
    <property type="protein sequence ID" value="KAI9638525.1"/>
    <property type="molecule type" value="Genomic_DNA"/>
</dbReference>
<dbReference type="Pfam" id="PF00752">
    <property type="entry name" value="XPG_N"/>
    <property type="match status" value="1"/>
</dbReference>